<evidence type="ECO:0000256" key="1">
    <source>
        <dbReference type="SAM" id="Phobius"/>
    </source>
</evidence>
<dbReference type="EMBL" id="MFYX01000114">
    <property type="protein sequence ID" value="OGK02024.1"/>
    <property type="molecule type" value="Genomic_DNA"/>
</dbReference>
<evidence type="ECO:0000313" key="3">
    <source>
        <dbReference type="Proteomes" id="UP000179243"/>
    </source>
</evidence>
<proteinExistence type="predicted"/>
<accession>A0A1F7F5T2</accession>
<reference evidence="2 3" key="1">
    <citation type="journal article" date="2016" name="Nat. Commun.">
        <title>Thousands of microbial genomes shed light on interconnected biogeochemical processes in an aquifer system.</title>
        <authorList>
            <person name="Anantharaman K."/>
            <person name="Brown C.T."/>
            <person name="Hug L.A."/>
            <person name="Sharon I."/>
            <person name="Castelle C.J."/>
            <person name="Probst A.J."/>
            <person name="Thomas B.C."/>
            <person name="Singh A."/>
            <person name="Wilkins M.J."/>
            <person name="Karaoz U."/>
            <person name="Brodie E.L."/>
            <person name="Williams K.H."/>
            <person name="Hubbard S.S."/>
            <person name="Banfield J.F."/>
        </authorList>
    </citation>
    <scope>NUCLEOTIDE SEQUENCE [LARGE SCALE GENOMIC DNA]</scope>
</reference>
<keyword evidence="1" id="KW-0472">Membrane</keyword>
<protein>
    <submittedName>
        <fullName evidence="2">Uncharacterized protein</fullName>
    </submittedName>
</protein>
<dbReference type="AlphaFoldDB" id="A0A1F7F5T2"/>
<organism evidence="2 3">
    <name type="scientific">Candidatus Raymondbacteria bacterium RIFOXYD12_FULL_49_13</name>
    <dbReference type="NCBI Taxonomy" id="1817890"/>
    <lineage>
        <taxon>Bacteria</taxon>
        <taxon>Raymondiibacteriota</taxon>
    </lineage>
</organism>
<dbReference type="Proteomes" id="UP000179243">
    <property type="component" value="Unassembled WGS sequence"/>
</dbReference>
<name>A0A1F7F5T2_UNCRA</name>
<feature type="transmembrane region" description="Helical" evidence="1">
    <location>
        <begin position="197"/>
        <end position="224"/>
    </location>
</feature>
<comment type="caution">
    <text evidence="2">The sequence shown here is derived from an EMBL/GenBank/DDBJ whole genome shotgun (WGS) entry which is preliminary data.</text>
</comment>
<keyword evidence="1" id="KW-0812">Transmembrane</keyword>
<sequence length="226" mass="25327">MRRETGSLIRFLIMICLLIRTFSFSQENPIALCQNMYDNREFTAALSCVRGQLDSGRVTTRIDSFKAFELAGMLCYILDDYDNANVYFRDILGMDRFAEPDPVTVPPEILAFYKRQKSAFEQEHPLITLAPPVPKKSALRLLPFGAGHIREKKYFRGFSYAAAAAVCLGINIVSYNSRKLLESPNGRYAPDDLDSAVGLYNIQVGSFYGGFLGIGFISFVDALITN</sequence>
<feature type="transmembrane region" description="Helical" evidence="1">
    <location>
        <begin position="158"/>
        <end position="177"/>
    </location>
</feature>
<keyword evidence="1" id="KW-1133">Transmembrane helix</keyword>
<evidence type="ECO:0000313" key="2">
    <source>
        <dbReference type="EMBL" id="OGK02024.1"/>
    </source>
</evidence>
<gene>
    <name evidence="2" type="ORF">A2519_17585</name>
</gene>